<organism evidence="3 4">
    <name type="scientific">Brachionus calyciflorus</name>
    <dbReference type="NCBI Taxonomy" id="104777"/>
    <lineage>
        <taxon>Eukaryota</taxon>
        <taxon>Metazoa</taxon>
        <taxon>Spiralia</taxon>
        <taxon>Gnathifera</taxon>
        <taxon>Rotifera</taxon>
        <taxon>Eurotatoria</taxon>
        <taxon>Monogononta</taxon>
        <taxon>Pseudotrocha</taxon>
        <taxon>Ploima</taxon>
        <taxon>Brachionidae</taxon>
        <taxon>Brachionus</taxon>
    </lineage>
</organism>
<keyword evidence="4" id="KW-1185">Reference proteome</keyword>
<feature type="domain" description="SET" evidence="2">
    <location>
        <begin position="60"/>
        <end position="198"/>
    </location>
</feature>
<dbReference type="InterPro" id="IPR046341">
    <property type="entry name" value="SET_dom_sf"/>
</dbReference>
<evidence type="ECO:0000259" key="2">
    <source>
        <dbReference type="PROSITE" id="PS50280"/>
    </source>
</evidence>
<accession>A0A814BCS4</accession>
<dbReference type="Proteomes" id="UP000663879">
    <property type="component" value="Unassembled WGS sequence"/>
</dbReference>
<reference evidence="3" key="1">
    <citation type="submission" date="2021-02" db="EMBL/GenBank/DDBJ databases">
        <authorList>
            <person name="Nowell W R."/>
        </authorList>
    </citation>
    <scope>NUCLEOTIDE SEQUENCE</scope>
    <source>
        <strain evidence="3">Ploen Becks lab</strain>
    </source>
</reference>
<comment type="caution">
    <text evidence="3">The sequence shown here is derived from an EMBL/GenBank/DDBJ whole genome shotgun (WGS) entry which is preliminary data.</text>
</comment>
<dbReference type="InterPro" id="IPR001214">
    <property type="entry name" value="SET_dom"/>
</dbReference>
<proteinExistence type="predicted"/>
<dbReference type="SUPFAM" id="SSF82199">
    <property type="entry name" value="SET domain"/>
    <property type="match status" value="1"/>
</dbReference>
<dbReference type="OrthoDB" id="10149414at2759"/>
<keyword evidence="1" id="KW-0732">Signal</keyword>
<dbReference type="Gene3D" id="2.170.270.10">
    <property type="entry name" value="SET domain"/>
    <property type="match status" value="1"/>
</dbReference>
<dbReference type="Pfam" id="PF00856">
    <property type="entry name" value="SET"/>
    <property type="match status" value="1"/>
</dbReference>
<protein>
    <recommendedName>
        <fullName evidence="2">SET domain-containing protein</fullName>
    </recommendedName>
</protein>
<feature type="signal peptide" evidence="1">
    <location>
        <begin position="1"/>
        <end position="20"/>
    </location>
</feature>
<name>A0A814BCS4_9BILA</name>
<sequence length="209" mass="24639">MNIFQIISLLLLPVSEISLSNNDEQSDEEIFEEYENANEVFPHFFNITYLNEQTPNYEHMRTYLKETPNKGIGVFAKRKILADRLVMLYKLKIFNYDNYNSLSGGEYSFKVLKRLENGTEITEESKTADIFDETFGKPRGRIPFWGFLSNEPSLNQSENVRCEIDNQKDVYEEGDIIIYKFLADRDIEKDEEITWCYGDSYIRDYESNC</sequence>
<dbReference type="AlphaFoldDB" id="A0A814BCS4"/>
<dbReference type="PROSITE" id="PS50280">
    <property type="entry name" value="SET"/>
    <property type="match status" value="1"/>
</dbReference>
<evidence type="ECO:0000313" key="3">
    <source>
        <dbReference type="EMBL" id="CAF0926122.1"/>
    </source>
</evidence>
<evidence type="ECO:0000313" key="4">
    <source>
        <dbReference type="Proteomes" id="UP000663879"/>
    </source>
</evidence>
<gene>
    <name evidence="3" type="ORF">OXX778_LOCUS12650</name>
</gene>
<dbReference type="EMBL" id="CAJNOC010002320">
    <property type="protein sequence ID" value="CAF0926122.1"/>
    <property type="molecule type" value="Genomic_DNA"/>
</dbReference>
<evidence type="ECO:0000256" key="1">
    <source>
        <dbReference type="SAM" id="SignalP"/>
    </source>
</evidence>
<feature type="chain" id="PRO_5032422057" description="SET domain-containing protein" evidence="1">
    <location>
        <begin position="21"/>
        <end position="209"/>
    </location>
</feature>